<name>A0A5S3P258_9SPHN</name>
<reference evidence="1 2" key="1">
    <citation type="submission" date="2019-05" db="EMBL/GenBank/DDBJ databases">
        <title>Erythrobacter marisflavi sp. nov., isolated from isolated from water of an estuary environment.</title>
        <authorList>
            <person name="Yoon J.-H."/>
        </authorList>
    </citation>
    <scope>NUCLEOTIDE SEQUENCE [LARGE SCALE GENOMIC DNA]</scope>
    <source>
        <strain evidence="1 2">KEM-5</strain>
    </source>
</reference>
<keyword evidence="1" id="KW-0808">Transferase</keyword>
<organism evidence="1 2">
    <name type="scientific">Qipengyuania marisflavi</name>
    <dbReference type="NCBI Taxonomy" id="2486356"/>
    <lineage>
        <taxon>Bacteria</taxon>
        <taxon>Pseudomonadati</taxon>
        <taxon>Pseudomonadota</taxon>
        <taxon>Alphaproteobacteria</taxon>
        <taxon>Sphingomonadales</taxon>
        <taxon>Erythrobacteraceae</taxon>
        <taxon>Qipengyuania</taxon>
    </lineage>
</organism>
<dbReference type="Proteomes" id="UP000309668">
    <property type="component" value="Unassembled WGS sequence"/>
</dbReference>
<evidence type="ECO:0000313" key="1">
    <source>
        <dbReference type="EMBL" id="TMM46739.1"/>
    </source>
</evidence>
<dbReference type="RefSeq" id="WP_138618861.1">
    <property type="nucleotide sequence ID" value="NZ_VCAO01000006.1"/>
</dbReference>
<proteinExistence type="predicted"/>
<dbReference type="AlphaFoldDB" id="A0A5S3P258"/>
<dbReference type="OrthoDB" id="1431348at2"/>
<protein>
    <submittedName>
        <fullName evidence="1">Sulfotransferase</fullName>
    </submittedName>
</protein>
<sequence>MNNRNLILVTGAPRTATTPVGNMLATARRAVTLYEPLGPTGVQGVDAWMPMVGDGLGLSASAVDQLISDLSGLRPGPLKTQQRPRQDFSLKRALFGSRTLHSFRLASLQPWSQAVIWKDPHANMLATDVALRGVPVVVTARRAKAHASSYRRLGWVSRAAEIYPRWAQRFGACPVVEGALGKAQDSIISSALIWRMSYLPLIRENCLDRVHLVTSDALVADERATYTRLFDRLGLVQTAATEKLLTAEKSATRSRPDSKTSHDWTRSVAAVNSYWKELLTDDDAAQVDRLTGDVEEALFGSVQS</sequence>
<dbReference type="InterPro" id="IPR027417">
    <property type="entry name" value="P-loop_NTPase"/>
</dbReference>
<comment type="caution">
    <text evidence="1">The sequence shown here is derived from an EMBL/GenBank/DDBJ whole genome shotgun (WGS) entry which is preliminary data.</text>
</comment>
<keyword evidence="2" id="KW-1185">Reference proteome</keyword>
<accession>A0A5S3P258</accession>
<dbReference type="Gene3D" id="3.40.50.300">
    <property type="entry name" value="P-loop containing nucleotide triphosphate hydrolases"/>
    <property type="match status" value="1"/>
</dbReference>
<gene>
    <name evidence="1" type="ORF">FEV51_10935</name>
</gene>
<dbReference type="EMBL" id="VCAO01000006">
    <property type="protein sequence ID" value="TMM46739.1"/>
    <property type="molecule type" value="Genomic_DNA"/>
</dbReference>
<evidence type="ECO:0000313" key="2">
    <source>
        <dbReference type="Proteomes" id="UP000309668"/>
    </source>
</evidence>
<dbReference type="GO" id="GO:0016740">
    <property type="term" value="F:transferase activity"/>
    <property type="evidence" value="ECO:0007669"/>
    <property type="project" value="UniProtKB-KW"/>
</dbReference>
<dbReference type="SUPFAM" id="SSF52540">
    <property type="entry name" value="P-loop containing nucleoside triphosphate hydrolases"/>
    <property type="match status" value="1"/>
</dbReference>